<accession>A0A021VNE3</accession>
<dbReference type="NCBIfam" id="TIGR03709">
    <property type="entry name" value="PPK2_rel_1"/>
    <property type="match status" value="1"/>
</dbReference>
<feature type="domain" description="Polyphosphate kinase-2-related" evidence="3">
    <location>
        <begin position="21"/>
        <end position="243"/>
    </location>
</feature>
<evidence type="ECO:0000256" key="1">
    <source>
        <dbReference type="ARBA" id="ARBA00022679"/>
    </source>
</evidence>
<dbReference type="InterPro" id="IPR022300">
    <property type="entry name" value="PPK2-rel_1"/>
</dbReference>
<dbReference type="PANTHER" id="PTHR34383:SF3">
    <property type="entry name" value="POLYPHOSPHATE:AMP PHOSPHOTRANSFERASE"/>
    <property type="match status" value="1"/>
</dbReference>
<dbReference type="InterPro" id="IPR027417">
    <property type="entry name" value="P-loop_NTPase"/>
</dbReference>
<dbReference type="GO" id="GO:0008976">
    <property type="term" value="F:polyphosphate kinase activity"/>
    <property type="evidence" value="ECO:0007669"/>
    <property type="project" value="InterPro"/>
</dbReference>
<dbReference type="EMBL" id="AXCW01000184">
    <property type="protein sequence ID" value="EYR62709.1"/>
    <property type="molecule type" value="Genomic_DNA"/>
</dbReference>
<dbReference type="Proteomes" id="UP000019753">
    <property type="component" value="Unassembled WGS sequence"/>
</dbReference>
<comment type="caution">
    <text evidence="4">The sequence shown here is derived from an EMBL/GenBank/DDBJ whole genome shotgun (WGS) entry which is preliminary data.</text>
</comment>
<proteinExistence type="predicted"/>
<organism evidence="4 5">
    <name type="scientific">Actinotalea ferrariae CF5-4</name>
    <dbReference type="NCBI Taxonomy" id="948458"/>
    <lineage>
        <taxon>Bacteria</taxon>
        <taxon>Bacillati</taxon>
        <taxon>Actinomycetota</taxon>
        <taxon>Actinomycetes</taxon>
        <taxon>Micrococcales</taxon>
        <taxon>Cellulomonadaceae</taxon>
        <taxon>Actinotalea</taxon>
    </lineage>
</organism>
<dbReference type="SUPFAM" id="SSF52540">
    <property type="entry name" value="P-loop containing nucleoside triphosphate hydrolases"/>
    <property type="match status" value="1"/>
</dbReference>
<dbReference type="RefSeq" id="WP_034227352.1">
    <property type="nucleotide sequence ID" value="NZ_AXCW01000184.1"/>
</dbReference>
<keyword evidence="5" id="KW-1185">Reference proteome</keyword>
<dbReference type="Gene3D" id="3.40.50.300">
    <property type="entry name" value="P-loop containing nucleotide triphosphate hydrolases"/>
    <property type="match status" value="1"/>
</dbReference>
<evidence type="ECO:0000313" key="5">
    <source>
        <dbReference type="Proteomes" id="UP000019753"/>
    </source>
</evidence>
<protein>
    <submittedName>
        <fullName evidence="4">Polyphosphate kinase</fullName>
    </submittedName>
</protein>
<keyword evidence="2 4" id="KW-0418">Kinase</keyword>
<sequence>PGLDLATVDRRGTPGFAGGKAEGAAAMAARGAALSELQEKLYAHGRTGGDRSVLLVLQGMDTAGKGGVVRHVLGMVDPQGVALRAFGPPTPQEATQHYLERIRAALPAPGRIGVFDRSHYEDVLVVRVEGLVPPEEWERRYAEIVAFEEEVAARGTTIVKVVLAVSYEEQAARLRERLERPEKHWKYNPGDIDARLRWDDYQEAYQAVLDRTSTDAAPWYVVPADRKWFARLAVTELLVDALDGLGLDWPRVDLDVPGELARLDATARART</sequence>
<feature type="non-terminal residue" evidence="4">
    <location>
        <position position="1"/>
    </location>
</feature>
<dbReference type="Pfam" id="PF03976">
    <property type="entry name" value="PPK2"/>
    <property type="match status" value="1"/>
</dbReference>
<dbReference type="GO" id="GO:0006797">
    <property type="term" value="P:polyphosphate metabolic process"/>
    <property type="evidence" value="ECO:0007669"/>
    <property type="project" value="InterPro"/>
</dbReference>
<keyword evidence="1" id="KW-0808">Transferase</keyword>
<evidence type="ECO:0000256" key="2">
    <source>
        <dbReference type="ARBA" id="ARBA00022777"/>
    </source>
</evidence>
<dbReference type="PIRSF" id="PIRSF028756">
    <property type="entry name" value="PPK2_prd"/>
    <property type="match status" value="1"/>
</dbReference>
<reference evidence="4 5" key="1">
    <citation type="submission" date="2014-01" db="EMBL/GenBank/DDBJ databases">
        <title>Actinotalea ferrariae CF5-4.</title>
        <authorList>
            <person name="Chen F."/>
            <person name="Li Y."/>
            <person name="Wang G."/>
        </authorList>
    </citation>
    <scope>NUCLEOTIDE SEQUENCE [LARGE SCALE GENOMIC DNA]</scope>
    <source>
        <strain evidence="4 5">CF5-4</strain>
    </source>
</reference>
<dbReference type="OrthoDB" id="9775224at2"/>
<dbReference type="InterPro" id="IPR022488">
    <property type="entry name" value="PPK2-related"/>
</dbReference>
<dbReference type="InterPro" id="IPR016898">
    <property type="entry name" value="Polyphosphate_phosphotransfera"/>
</dbReference>
<gene>
    <name evidence="4" type="ORF">N866_05715</name>
</gene>
<name>A0A021VNE3_9CELL</name>
<evidence type="ECO:0000313" key="4">
    <source>
        <dbReference type="EMBL" id="EYR62709.1"/>
    </source>
</evidence>
<evidence type="ECO:0000259" key="3">
    <source>
        <dbReference type="Pfam" id="PF03976"/>
    </source>
</evidence>
<dbReference type="AlphaFoldDB" id="A0A021VNE3"/>
<dbReference type="PANTHER" id="PTHR34383">
    <property type="entry name" value="POLYPHOSPHATE:AMP PHOSPHOTRANSFERASE-RELATED"/>
    <property type="match status" value="1"/>
</dbReference>